<evidence type="ECO:0000313" key="1">
    <source>
        <dbReference type="EMBL" id="KIJ15075.1"/>
    </source>
</evidence>
<dbReference type="Pfam" id="PF16189">
    <property type="entry name" value="Creatinase_N_2"/>
    <property type="match status" value="1"/>
</dbReference>
<sequence>MAQHDITSVMQDVAAVRQDVAALQHDVNAIAPGITLARVVTVMQQAWERVSGVSLDAQALKRSLGDSELVLLLNNPVAIVWASDRPQRPKNKDLALDVDYSGETLNTTLQGVREEMAIGKCGRDGGHLLHEAAWLFNLRGTNIDFNPVFVYAVVEQDSAVLFIDEAQVDDAVKAHLGQEVLAKPYREILSYIRALIERGSMRKVQPVLLVDKANLAVVHMLGEENVAILHGYPFPAVP</sequence>
<protein>
    <submittedName>
        <fullName evidence="1">Uncharacterized protein</fullName>
    </submittedName>
</protein>
<dbReference type="HOGENOM" id="CLU_1166166_0_0_1"/>
<dbReference type="InterPro" id="IPR050422">
    <property type="entry name" value="X-Pro_aminopeptidase_P"/>
</dbReference>
<dbReference type="Proteomes" id="UP000053647">
    <property type="component" value="Unassembled WGS sequence"/>
</dbReference>
<dbReference type="AlphaFoldDB" id="A0A0C9THA9"/>
<reference evidence="2" key="2">
    <citation type="submission" date="2015-01" db="EMBL/GenBank/DDBJ databases">
        <title>Evolutionary Origins and Diversification of the Mycorrhizal Mutualists.</title>
        <authorList>
            <consortium name="DOE Joint Genome Institute"/>
            <consortium name="Mycorrhizal Genomics Consortium"/>
            <person name="Kohler A."/>
            <person name="Kuo A."/>
            <person name="Nagy L.G."/>
            <person name="Floudas D."/>
            <person name="Copeland A."/>
            <person name="Barry K.W."/>
            <person name="Cichocki N."/>
            <person name="Veneault-Fourrey C."/>
            <person name="LaButti K."/>
            <person name="Lindquist E.A."/>
            <person name="Lipzen A."/>
            <person name="Lundell T."/>
            <person name="Morin E."/>
            <person name="Murat C."/>
            <person name="Riley R."/>
            <person name="Ohm R."/>
            <person name="Sun H."/>
            <person name="Tunlid A."/>
            <person name="Henrissat B."/>
            <person name="Grigoriev I.V."/>
            <person name="Hibbett D.S."/>
            <person name="Martin F."/>
        </authorList>
    </citation>
    <scope>NUCLEOTIDE SEQUENCE [LARGE SCALE GENOMIC DNA]</scope>
    <source>
        <strain evidence="2">ATCC 200175</strain>
    </source>
</reference>
<evidence type="ECO:0000313" key="2">
    <source>
        <dbReference type="Proteomes" id="UP000053647"/>
    </source>
</evidence>
<dbReference type="Gene3D" id="3.40.350.10">
    <property type="entry name" value="Creatinase/prolidase N-terminal domain"/>
    <property type="match status" value="1"/>
</dbReference>
<gene>
    <name evidence="1" type="ORF">PAXINDRAFT_99624</name>
</gene>
<organism evidence="1 2">
    <name type="scientific">Paxillus involutus ATCC 200175</name>
    <dbReference type="NCBI Taxonomy" id="664439"/>
    <lineage>
        <taxon>Eukaryota</taxon>
        <taxon>Fungi</taxon>
        <taxon>Dikarya</taxon>
        <taxon>Basidiomycota</taxon>
        <taxon>Agaricomycotina</taxon>
        <taxon>Agaricomycetes</taxon>
        <taxon>Agaricomycetidae</taxon>
        <taxon>Boletales</taxon>
        <taxon>Paxilineae</taxon>
        <taxon>Paxillaceae</taxon>
        <taxon>Paxillus</taxon>
    </lineage>
</organism>
<name>A0A0C9THA9_PAXIN</name>
<dbReference type="EMBL" id="KN819338">
    <property type="protein sequence ID" value="KIJ15075.1"/>
    <property type="molecule type" value="Genomic_DNA"/>
</dbReference>
<reference evidence="1 2" key="1">
    <citation type="submission" date="2014-06" db="EMBL/GenBank/DDBJ databases">
        <authorList>
            <consortium name="DOE Joint Genome Institute"/>
            <person name="Kuo A."/>
            <person name="Kohler A."/>
            <person name="Nagy L.G."/>
            <person name="Floudas D."/>
            <person name="Copeland A."/>
            <person name="Barry K.W."/>
            <person name="Cichocki N."/>
            <person name="Veneault-Fourrey C."/>
            <person name="LaButti K."/>
            <person name="Lindquist E.A."/>
            <person name="Lipzen A."/>
            <person name="Lundell T."/>
            <person name="Morin E."/>
            <person name="Murat C."/>
            <person name="Sun H."/>
            <person name="Tunlid A."/>
            <person name="Henrissat B."/>
            <person name="Grigoriev I.V."/>
            <person name="Hibbett D.S."/>
            <person name="Martin F."/>
            <person name="Nordberg H.P."/>
            <person name="Cantor M.N."/>
            <person name="Hua S.X."/>
        </authorList>
    </citation>
    <scope>NUCLEOTIDE SEQUENCE [LARGE SCALE GENOMIC DNA]</scope>
    <source>
        <strain evidence="1 2">ATCC 200175</strain>
    </source>
</reference>
<dbReference type="OrthoDB" id="9995434at2759"/>
<accession>A0A0C9THA9</accession>
<proteinExistence type="predicted"/>
<dbReference type="PANTHER" id="PTHR43763">
    <property type="entry name" value="XAA-PRO AMINOPEPTIDASE 1"/>
    <property type="match status" value="1"/>
</dbReference>
<keyword evidence="2" id="KW-1185">Reference proteome</keyword>
<dbReference type="PANTHER" id="PTHR43763:SF6">
    <property type="entry name" value="XAA-PRO AMINOPEPTIDASE 1"/>
    <property type="match status" value="1"/>
</dbReference>
<dbReference type="InterPro" id="IPR029149">
    <property type="entry name" value="Creatin/AminoP/Spt16_N"/>
</dbReference>